<evidence type="ECO:0000313" key="1">
    <source>
        <dbReference type="EMBL" id="GAH45816.1"/>
    </source>
</evidence>
<proteinExistence type="predicted"/>
<accession>X1FJG1</accession>
<sequence>MAEVVYLLGAGVNQLITDLEGLKPPLANNFFQTVLQSKEFASAHNLDRVSPVYNYISQHWKKSIEDLRAAPFNLEDIFTFFQLQLNEMKPAADPEQYSQLAAIEFLLKSFLAAYMSKFEHLASKSNTMKRFGEIIYQNRERTAVLTFNYDCIVEALIEQASRPNAHIPRSLQRQTLQSAEIPYDELAYSAYNWNRPLAYGIKFNEVQLHRAGVSAYVEGSQFYSHPSNKLYSWRILKLHGSLNWF</sequence>
<evidence type="ECO:0008006" key="2">
    <source>
        <dbReference type="Google" id="ProtNLM"/>
    </source>
</evidence>
<protein>
    <recommendedName>
        <fullName evidence="2">SIR2-like domain-containing protein</fullName>
    </recommendedName>
</protein>
<reference evidence="1" key="1">
    <citation type="journal article" date="2014" name="Front. Microbiol.">
        <title>High frequency of phylogenetically diverse reductive dehalogenase-homologous genes in deep subseafloor sedimentary metagenomes.</title>
        <authorList>
            <person name="Kawai M."/>
            <person name="Futagami T."/>
            <person name="Toyoda A."/>
            <person name="Takaki Y."/>
            <person name="Nishi S."/>
            <person name="Hori S."/>
            <person name="Arai W."/>
            <person name="Tsubouchi T."/>
            <person name="Morono Y."/>
            <person name="Uchiyama I."/>
            <person name="Ito T."/>
            <person name="Fujiyama A."/>
            <person name="Inagaki F."/>
            <person name="Takami H."/>
        </authorList>
    </citation>
    <scope>NUCLEOTIDE SEQUENCE</scope>
    <source>
        <strain evidence="1">Expedition CK06-06</strain>
    </source>
</reference>
<gene>
    <name evidence="1" type="ORF">S03H2_14793</name>
</gene>
<dbReference type="AlphaFoldDB" id="X1FJG1"/>
<name>X1FJG1_9ZZZZ</name>
<feature type="non-terminal residue" evidence="1">
    <location>
        <position position="245"/>
    </location>
</feature>
<dbReference type="EMBL" id="BARU01007514">
    <property type="protein sequence ID" value="GAH45816.1"/>
    <property type="molecule type" value="Genomic_DNA"/>
</dbReference>
<comment type="caution">
    <text evidence="1">The sequence shown here is derived from an EMBL/GenBank/DDBJ whole genome shotgun (WGS) entry which is preliminary data.</text>
</comment>
<organism evidence="1">
    <name type="scientific">marine sediment metagenome</name>
    <dbReference type="NCBI Taxonomy" id="412755"/>
    <lineage>
        <taxon>unclassified sequences</taxon>
        <taxon>metagenomes</taxon>
        <taxon>ecological metagenomes</taxon>
    </lineage>
</organism>